<evidence type="ECO:0000313" key="1">
    <source>
        <dbReference type="EMBL" id="PKG28603.1"/>
    </source>
</evidence>
<name>A0A2N0ZGI6_9BACI</name>
<dbReference type="EMBL" id="PISD01000027">
    <property type="protein sequence ID" value="PKG28603.1"/>
    <property type="molecule type" value="Genomic_DNA"/>
</dbReference>
<comment type="caution">
    <text evidence="1">The sequence shown here is derived from an EMBL/GenBank/DDBJ whole genome shotgun (WGS) entry which is preliminary data.</text>
</comment>
<evidence type="ECO:0000313" key="2">
    <source>
        <dbReference type="Proteomes" id="UP000233343"/>
    </source>
</evidence>
<proteinExistence type="predicted"/>
<sequence length="108" mass="12841">MTVYVYQTFQIKQEQFQEALENLNCIKNFRNENFSHEIEILSPISGNDHTYSFLIKYEGLAEMELQNKKMFEDEDYKKMISDFFIENIVQGSMTTQIYRTMATPKGKN</sequence>
<keyword evidence="2" id="KW-1185">Reference proteome</keyword>
<dbReference type="RefSeq" id="WP_066195440.1">
    <property type="nucleotide sequence ID" value="NZ_JAFDQP010000008.1"/>
</dbReference>
<dbReference type="Proteomes" id="UP000233343">
    <property type="component" value="Unassembled WGS sequence"/>
</dbReference>
<evidence type="ECO:0008006" key="3">
    <source>
        <dbReference type="Google" id="ProtNLM"/>
    </source>
</evidence>
<reference evidence="1 2" key="1">
    <citation type="journal article" date="2010" name="Int. J. Syst. Evol. Microbiol.">
        <title>Bacillus horneckiae sp. nov., isolated from a spacecraft-assembly clean room.</title>
        <authorList>
            <person name="Vaishampayan P."/>
            <person name="Probst A."/>
            <person name="Krishnamurthi S."/>
            <person name="Ghosh S."/>
            <person name="Osman S."/>
            <person name="McDowall A."/>
            <person name="Ruckmani A."/>
            <person name="Mayilraj S."/>
            <person name="Venkateswaran K."/>
        </authorList>
    </citation>
    <scope>NUCLEOTIDE SEQUENCE [LARGE SCALE GENOMIC DNA]</scope>
    <source>
        <strain evidence="2">1PO1SC</strain>
    </source>
</reference>
<dbReference type="Gene3D" id="3.30.70.100">
    <property type="match status" value="1"/>
</dbReference>
<gene>
    <name evidence="1" type="ORF">CWS20_12725</name>
</gene>
<protein>
    <recommendedName>
        <fullName evidence="3">NIPSNAP family protein</fullName>
    </recommendedName>
</protein>
<organism evidence="1 2">
    <name type="scientific">Cytobacillus horneckiae</name>
    <dbReference type="NCBI Taxonomy" id="549687"/>
    <lineage>
        <taxon>Bacteria</taxon>
        <taxon>Bacillati</taxon>
        <taxon>Bacillota</taxon>
        <taxon>Bacilli</taxon>
        <taxon>Bacillales</taxon>
        <taxon>Bacillaceae</taxon>
        <taxon>Cytobacillus</taxon>
    </lineage>
</organism>
<accession>A0A2N0ZGI6</accession>
<dbReference type="AlphaFoldDB" id="A0A2N0ZGI6"/>